<proteinExistence type="predicted"/>
<evidence type="ECO:0000313" key="2">
    <source>
        <dbReference type="EMBL" id="MDP9890814.1"/>
    </source>
</evidence>
<evidence type="ECO:0000313" key="3">
    <source>
        <dbReference type="Proteomes" id="UP001226577"/>
    </source>
</evidence>
<dbReference type="InterPro" id="IPR056695">
    <property type="entry name" value="DUF7793"/>
</dbReference>
<dbReference type="RefSeq" id="WP_307312493.1">
    <property type="nucleotide sequence ID" value="NZ_JAUSRE010000039.1"/>
</dbReference>
<evidence type="ECO:0000259" key="1">
    <source>
        <dbReference type="Pfam" id="PF25056"/>
    </source>
</evidence>
<name>A0ABT9S2W0_9MICC</name>
<sequence>MAKFDIAEGKGTLELRGGILRLRWKAGETIQDDDALAVLSHLQKRYQGKGYPMLILVQSVTFSRSARRLLTSPACASRIALLGSSPVDHVISLFFLHSQATPCPIMYFISLRKAMSWLRDGDPQRKVPQRKRPVLTERIKKRGIGDT</sequence>
<dbReference type="Gene3D" id="3.40.1680.10">
    <property type="entry name" value="yp_829618.1 domain like"/>
    <property type="match status" value="1"/>
</dbReference>
<gene>
    <name evidence="2" type="ORF">J2X98_004429</name>
</gene>
<organism evidence="2 3">
    <name type="scientific">Pseudarthrobacter enclensis</name>
    <dbReference type="NCBI Taxonomy" id="993070"/>
    <lineage>
        <taxon>Bacteria</taxon>
        <taxon>Bacillati</taxon>
        <taxon>Actinomycetota</taxon>
        <taxon>Actinomycetes</taxon>
        <taxon>Micrococcales</taxon>
        <taxon>Micrococcaceae</taxon>
        <taxon>Pseudarthrobacter</taxon>
    </lineage>
</organism>
<accession>A0ABT9S2W0</accession>
<dbReference type="Gene3D" id="3.40.970.30">
    <property type="entry name" value="yp_829618.1 like domains"/>
    <property type="match status" value="1"/>
</dbReference>
<dbReference type="EMBL" id="JAUSRE010000039">
    <property type="protein sequence ID" value="MDP9890814.1"/>
    <property type="molecule type" value="Genomic_DNA"/>
</dbReference>
<protein>
    <recommendedName>
        <fullName evidence="1">DUF7793 domain-containing protein</fullName>
    </recommendedName>
</protein>
<dbReference type="Pfam" id="PF25056">
    <property type="entry name" value="DUF7793"/>
    <property type="match status" value="1"/>
</dbReference>
<dbReference type="Proteomes" id="UP001226577">
    <property type="component" value="Unassembled WGS sequence"/>
</dbReference>
<comment type="caution">
    <text evidence="2">The sequence shown here is derived from an EMBL/GenBank/DDBJ whole genome shotgun (WGS) entry which is preliminary data.</text>
</comment>
<feature type="domain" description="DUF7793" evidence="1">
    <location>
        <begin position="14"/>
        <end position="119"/>
    </location>
</feature>
<keyword evidence="3" id="KW-1185">Reference proteome</keyword>
<reference evidence="2 3" key="1">
    <citation type="submission" date="2023-07" db="EMBL/GenBank/DDBJ databases">
        <title>Sorghum-associated microbial communities from plants grown in Nebraska, USA.</title>
        <authorList>
            <person name="Schachtman D."/>
        </authorList>
    </citation>
    <scope>NUCLEOTIDE SEQUENCE [LARGE SCALE GENOMIC DNA]</scope>
    <source>
        <strain evidence="2 3">CC222</strain>
    </source>
</reference>